<organism evidence="3 4">
    <name type="scientific">Arachis hypogaea</name>
    <name type="common">Peanut</name>
    <dbReference type="NCBI Taxonomy" id="3818"/>
    <lineage>
        <taxon>Eukaryota</taxon>
        <taxon>Viridiplantae</taxon>
        <taxon>Streptophyta</taxon>
        <taxon>Embryophyta</taxon>
        <taxon>Tracheophyta</taxon>
        <taxon>Spermatophyta</taxon>
        <taxon>Magnoliopsida</taxon>
        <taxon>eudicotyledons</taxon>
        <taxon>Gunneridae</taxon>
        <taxon>Pentapetalae</taxon>
        <taxon>rosids</taxon>
        <taxon>fabids</taxon>
        <taxon>Fabales</taxon>
        <taxon>Fabaceae</taxon>
        <taxon>Papilionoideae</taxon>
        <taxon>50 kb inversion clade</taxon>
        <taxon>dalbergioids sensu lato</taxon>
        <taxon>Dalbergieae</taxon>
        <taxon>Pterocarpus clade</taxon>
        <taxon>Arachis</taxon>
    </lineage>
</organism>
<accession>A0A445D9T3</accession>
<dbReference type="AlphaFoldDB" id="A0A445D9T3"/>
<dbReference type="Proteomes" id="UP000289738">
    <property type="component" value="Chromosome A04"/>
</dbReference>
<feature type="coiled-coil region" evidence="1">
    <location>
        <begin position="201"/>
        <end position="233"/>
    </location>
</feature>
<evidence type="ECO:0000256" key="2">
    <source>
        <dbReference type="SAM" id="MobiDB-lite"/>
    </source>
</evidence>
<evidence type="ECO:0000313" key="4">
    <source>
        <dbReference type="Proteomes" id="UP000289738"/>
    </source>
</evidence>
<sequence>MQFDPNKVPDEEDETLEDQQDKQDDIHGKKMCFDLIKMPWYGDEISDPLKRESHRFITDYADFLSLMIWVVVVHANCSKSVEATIYTYWGSKTTARLRDEEEKKQQRRISRREMFIMTHKERDGSYMNDDARVVREAIAIIESQGGTSKEISVTGSLAQVLGKEHSGRVRGLGFGPCQTEIVRKTTQSNSGREITELKVVATEQKAEITELKAAAAEHKAETAEDKAKIQTMENLVKYIIQQQGHTLPPEIDAQLKSLGNGAK</sequence>
<dbReference type="InterPro" id="IPR004252">
    <property type="entry name" value="Probable_transposase_24"/>
</dbReference>
<protein>
    <submittedName>
        <fullName evidence="3">Uncharacterized protein</fullName>
    </submittedName>
</protein>
<dbReference type="Pfam" id="PF03004">
    <property type="entry name" value="Transposase_24"/>
    <property type="match status" value="1"/>
</dbReference>
<evidence type="ECO:0000256" key="1">
    <source>
        <dbReference type="SAM" id="Coils"/>
    </source>
</evidence>
<comment type="caution">
    <text evidence="3">The sequence shown here is derived from an EMBL/GenBank/DDBJ whole genome shotgun (WGS) entry which is preliminary data.</text>
</comment>
<keyword evidence="4" id="KW-1185">Reference proteome</keyword>
<keyword evidence="1" id="KW-0175">Coiled coil</keyword>
<feature type="region of interest" description="Disordered" evidence="2">
    <location>
        <begin position="1"/>
        <end position="23"/>
    </location>
</feature>
<evidence type="ECO:0000313" key="3">
    <source>
        <dbReference type="EMBL" id="RYR59923.1"/>
    </source>
</evidence>
<proteinExistence type="predicted"/>
<dbReference type="EMBL" id="SDMP01000004">
    <property type="protein sequence ID" value="RYR59923.1"/>
    <property type="molecule type" value="Genomic_DNA"/>
</dbReference>
<gene>
    <name evidence="3" type="ORF">Ahy_A04g017055</name>
</gene>
<reference evidence="3 4" key="1">
    <citation type="submission" date="2019-01" db="EMBL/GenBank/DDBJ databases">
        <title>Sequencing of cultivated peanut Arachis hypogaea provides insights into genome evolution and oil improvement.</title>
        <authorList>
            <person name="Chen X."/>
        </authorList>
    </citation>
    <scope>NUCLEOTIDE SEQUENCE [LARGE SCALE GENOMIC DNA]</scope>
    <source>
        <strain evidence="4">cv. Fuhuasheng</strain>
        <tissue evidence="3">Leaves</tissue>
    </source>
</reference>
<name>A0A445D9T3_ARAHY</name>